<proteinExistence type="inferred from homology"/>
<dbReference type="RefSeq" id="WP_089372778.1">
    <property type="nucleotide sequence ID" value="NZ_BMEP01000005.1"/>
</dbReference>
<gene>
    <name evidence="3" type="ORF">SAMN06265376_106164</name>
</gene>
<dbReference type="CDD" id="cd00293">
    <property type="entry name" value="USP-like"/>
    <property type="match status" value="1"/>
</dbReference>
<feature type="domain" description="UspA" evidence="2">
    <location>
        <begin position="1"/>
        <end position="143"/>
    </location>
</feature>
<protein>
    <submittedName>
        <fullName evidence="3">Nucleotide-binding universal stress protein, UspA family</fullName>
    </submittedName>
</protein>
<dbReference type="PRINTS" id="PR01438">
    <property type="entry name" value="UNVRSLSTRESS"/>
</dbReference>
<dbReference type="PANTHER" id="PTHR46268">
    <property type="entry name" value="STRESS RESPONSE PROTEIN NHAX"/>
    <property type="match status" value="1"/>
</dbReference>
<sequence length="282" mass="32930">MRKIIVPVDFSENSWNALKCAIQYFKYEKCEVYIFHAYADEVYNNPAVVSKESLEEHKEIHKKQAEKGLDTVLEKIQDYYPNPKHTYIPKAVFGSLLDEVDDFVELENIDLIVMGTKGQTNDSKITYGSNTLQVLKYVKCPVLGIPSEYTYERPSNIVFPSDFMVPYKRREMKLLSCLAKSYRSTIHLLHFSNYDRLSLRQQDNKALIEYCLKDTIVQYTRRDYEPMTKAINAYIGKEGIEMIVMVNSRHSYMEELLNKSNIDTISLNSKIPLLVFQNLTRR</sequence>
<dbReference type="InterPro" id="IPR006015">
    <property type="entry name" value="Universal_stress_UspA"/>
</dbReference>
<reference evidence="3 4" key="1">
    <citation type="submission" date="2017-06" db="EMBL/GenBank/DDBJ databases">
        <authorList>
            <person name="Kim H.J."/>
            <person name="Triplett B.A."/>
        </authorList>
    </citation>
    <scope>NUCLEOTIDE SEQUENCE [LARGE SCALE GENOMIC DNA]</scope>
    <source>
        <strain evidence="3 4">DSM 25597</strain>
    </source>
</reference>
<dbReference type="OrthoDB" id="9788959at2"/>
<dbReference type="Gene3D" id="3.40.50.620">
    <property type="entry name" value="HUPs"/>
    <property type="match status" value="2"/>
</dbReference>
<dbReference type="Proteomes" id="UP000198379">
    <property type="component" value="Unassembled WGS sequence"/>
</dbReference>
<evidence type="ECO:0000313" key="3">
    <source>
        <dbReference type="EMBL" id="SNS07105.1"/>
    </source>
</evidence>
<dbReference type="AlphaFoldDB" id="A0A239BGB7"/>
<name>A0A239BGB7_9FLAO</name>
<organism evidence="3 4">
    <name type="scientific">Dokdonia pacifica</name>
    <dbReference type="NCBI Taxonomy" id="1627892"/>
    <lineage>
        <taxon>Bacteria</taxon>
        <taxon>Pseudomonadati</taxon>
        <taxon>Bacteroidota</taxon>
        <taxon>Flavobacteriia</taxon>
        <taxon>Flavobacteriales</taxon>
        <taxon>Flavobacteriaceae</taxon>
        <taxon>Dokdonia</taxon>
    </lineage>
</organism>
<dbReference type="InterPro" id="IPR014729">
    <property type="entry name" value="Rossmann-like_a/b/a_fold"/>
</dbReference>
<evidence type="ECO:0000256" key="1">
    <source>
        <dbReference type="ARBA" id="ARBA00008791"/>
    </source>
</evidence>
<keyword evidence="4" id="KW-1185">Reference proteome</keyword>
<evidence type="ECO:0000313" key="4">
    <source>
        <dbReference type="Proteomes" id="UP000198379"/>
    </source>
</evidence>
<dbReference type="SUPFAM" id="SSF52402">
    <property type="entry name" value="Adenine nucleotide alpha hydrolases-like"/>
    <property type="match status" value="2"/>
</dbReference>
<dbReference type="EMBL" id="FZNY01000006">
    <property type="protein sequence ID" value="SNS07105.1"/>
    <property type="molecule type" value="Genomic_DNA"/>
</dbReference>
<dbReference type="InterPro" id="IPR006016">
    <property type="entry name" value="UspA"/>
</dbReference>
<comment type="similarity">
    <text evidence="1">Belongs to the universal stress protein A family.</text>
</comment>
<dbReference type="Pfam" id="PF00582">
    <property type="entry name" value="Usp"/>
    <property type="match status" value="1"/>
</dbReference>
<evidence type="ECO:0000259" key="2">
    <source>
        <dbReference type="Pfam" id="PF00582"/>
    </source>
</evidence>
<accession>A0A239BGB7</accession>
<dbReference type="PANTHER" id="PTHR46268:SF6">
    <property type="entry name" value="UNIVERSAL STRESS PROTEIN UP12"/>
    <property type="match status" value="1"/>
</dbReference>